<reference evidence="5 6" key="1">
    <citation type="journal article" date="2019" name="Int. J. Syst. Evol. Microbiol.">
        <title>The Global Catalogue of Microorganisms (GCM) 10K type strain sequencing project: providing services to taxonomists for standard genome sequencing and annotation.</title>
        <authorList>
            <consortium name="The Broad Institute Genomics Platform"/>
            <consortium name="The Broad Institute Genome Sequencing Center for Infectious Disease"/>
            <person name="Wu L."/>
            <person name="Ma J."/>
        </authorList>
    </citation>
    <scope>NUCLEOTIDE SEQUENCE [LARGE SCALE GENOMIC DNA]</scope>
    <source>
        <strain evidence="5 6">CGMCC 1.12563</strain>
    </source>
</reference>
<evidence type="ECO:0000313" key="5">
    <source>
        <dbReference type="EMBL" id="MFD1513358.1"/>
    </source>
</evidence>
<dbReference type="EMBL" id="JBHUDC010000003">
    <property type="protein sequence ID" value="MFD1513358.1"/>
    <property type="molecule type" value="Genomic_DNA"/>
</dbReference>
<dbReference type="CDD" id="cd11333">
    <property type="entry name" value="AmyAc_SI_OligoGlu_DGase"/>
    <property type="match status" value="1"/>
</dbReference>
<proteinExistence type="inferred from homology"/>
<dbReference type="SMART" id="SM00642">
    <property type="entry name" value="Aamy"/>
    <property type="match status" value="1"/>
</dbReference>
<dbReference type="Gene3D" id="3.20.20.80">
    <property type="entry name" value="Glycosidases"/>
    <property type="match status" value="1"/>
</dbReference>
<dbReference type="InterPro" id="IPR006047">
    <property type="entry name" value="GH13_cat_dom"/>
</dbReference>
<name>A0ABD6AUW5_9EURY</name>
<keyword evidence="3" id="KW-0326">Glycosidase</keyword>
<dbReference type="AlphaFoldDB" id="A0ABD6AUW5"/>
<dbReference type="Gene3D" id="3.90.400.10">
    <property type="entry name" value="Oligo-1,6-glucosidase, Domain 2"/>
    <property type="match status" value="1"/>
</dbReference>
<gene>
    <name evidence="5" type="ORF">ACFSBT_08715</name>
</gene>
<dbReference type="Proteomes" id="UP001597187">
    <property type="component" value="Unassembled WGS sequence"/>
</dbReference>
<evidence type="ECO:0000256" key="2">
    <source>
        <dbReference type="ARBA" id="ARBA00022801"/>
    </source>
</evidence>
<evidence type="ECO:0000259" key="4">
    <source>
        <dbReference type="SMART" id="SM00642"/>
    </source>
</evidence>
<dbReference type="PANTHER" id="PTHR10357:SF179">
    <property type="entry name" value="NEUTRAL AND BASIC AMINO ACID TRANSPORT PROTEIN RBAT"/>
    <property type="match status" value="1"/>
</dbReference>
<dbReference type="FunFam" id="3.20.20.80:FF:000064">
    <property type="entry name" value="Oligo-1,6-glucosidase"/>
    <property type="match status" value="1"/>
</dbReference>
<sequence length="552" mass="64191">MTEQRTWWKEAVVYQIYPQSFDDSDGDGIGDLRGITERLDYLEELGVDVLWLNPVYDSPHHDDGYDVRDYRAIREAYGDLDDWRRLLDATHDRGMKLIMDLVVNHTSDEHEWFRRAREDPDSEYRDYYVWREGDPGDPPNNWESCFGGPAWTYDEASGEYYLHLFDEHQPDLNWENPAVREEIYEMMRWWLDQGIDGFRMDVVNVISKPDGLPDGDPTIDWTGIDQVSDGPRLDEFLAEMAAETFDRYDVMTVGEMPNATLEQVRRVTGPDAPLDMVFHFEHITLDMHEEEGWWQVREWNLRELKEILTRWQTGLGDGWDAVYLGNHDWPRVVSRFGDDAHRYESATLFATLLLTLRGTPYLYQGDELGLTNYPFESLDEIRDAETLGHIEAGVASGRIDGFEDVKGLVRERSRDNARTPMQWDDSEHAGFTTGDPWLPVNPNYAEVNAARQRAEEGSVLDYYRRLVDLRHDSETLVYGDYELRLADHEQVFAYTRTLDDETLVVVLDVGSEPVALDDDLAGPDADLLIGNYDTPADDERRLRPYEARVYRR</sequence>
<evidence type="ECO:0000313" key="6">
    <source>
        <dbReference type="Proteomes" id="UP001597187"/>
    </source>
</evidence>
<dbReference type="SUPFAM" id="SSF51445">
    <property type="entry name" value="(Trans)glycosidases"/>
    <property type="match status" value="1"/>
</dbReference>
<keyword evidence="2" id="KW-0378">Hydrolase</keyword>
<accession>A0ABD6AUW5</accession>
<keyword evidence="6" id="KW-1185">Reference proteome</keyword>
<organism evidence="5 6">
    <name type="scientific">Halomarina rubra</name>
    <dbReference type="NCBI Taxonomy" id="2071873"/>
    <lineage>
        <taxon>Archaea</taxon>
        <taxon>Methanobacteriati</taxon>
        <taxon>Methanobacteriota</taxon>
        <taxon>Stenosarchaea group</taxon>
        <taxon>Halobacteria</taxon>
        <taxon>Halobacteriales</taxon>
        <taxon>Natronomonadaceae</taxon>
        <taxon>Halomarina</taxon>
    </lineage>
</organism>
<comment type="caution">
    <text evidence="5">The sequence shown here is derived from an EMBL/GenBank/DDBJ whole genome shotgun (WGS) entry which is preliminary data.</text>
</comment>
<protein>
    <submittedName>
        <fullName evidence="5">Alpha-glucosidase</fullName>
    </submittedName>
</protein>
<feature type="domain" description="Glycosyl hydrolase family 13 catalytic" evidence="4">
    <location>
        <begin position="15"/>
        <end position="412"/>
    </location>
</feature>
<dbReference type="NCBIfam" id="NF008183">
    <property type="entry name" value="PRK10933.1"/>
    <property type="match status" value="1"/>
</dbReference>
<dbReference type="FunFam" id="3.90.400.10:FF:000002">
    <property type="entry name" value="Sucrose isomerase"/>
    <property type="match status" value="1"/>
</dbReference>
<dbReference type="PANTHER" id="PTHR10357">
    <property type="entry name" value="ALPHA-AMYLASE FAMILY MEMBER"/>
    <property type="match status" value="1"/>
</dbReference>
<dbReference type="InterPro" id="IPR045857">
    <property type="entry name" value="O16G_dom_2"/>
</dbReference>
<evidence type="ECO:0000256" key="1">
    <source>
        <dbReference type="ARBA" id="ARBA00008061"/>
    </source>
</evidence>
<dbReference type="InterPro" id="IPR017853">
    <property type="entry name" value="GH"/>
</dbReference>
<dbReference type="InterPro" id="IPR013780">
    <property type="entry name" value="Glyco_hydro_b"/>
</dbReference>
<evidence type="ECO:0000256" key="3">
    <source>
        <dbReference type="ARBA" id="ARBA00023295"/>
    </source>
</evidence>
<dbReference type="RefSeq" id="WP_250873310.1">
    <property type="nucleotide sequence ID" value="NZ_JALXFV010000003.1"/>
</dbReference>
<dbReference type="GO" id="GO:0016798">
    <property type="term" value="F:hydrolase activity, acting on glycosyl bonds"/>
    <property type="evidence" value="ECO:0007669"/>
    <property type="project" value="UniProtKB-KW"/>
</dbReference>
<dbReference type="Pfam" id="PF00128">
    <property type="entry name" value="Alpha-amylase"/>
    <property type="match status" value="1"/>
</dbReference>
<dbReference type="SUPFAM" id="SSF51011">
    <property type="entry name" value="Glycosyl hydrolase domain"/>
    <property type="match status" value="1"/>
</dbReference>
<dbReference type="Gene3D" id="2.60.40.1180">
    <property type="entry name" value="Golgi alpha-mannosidase II"/>
    <property type="match status" value="1"/>
</dbReference>
<comment type="similarity">
    <text evidence="1">Belongs to the glycosyl hydrolase 13 family.</text>
</comment>